<reference evidence="3 4" key="2">
    <citation type="submission" date="2019-09" db="EMBL/GenBank/DDBJ databases">
        <authorList>
            <person name="Mazur A."/>
        </authorList>
    </citation>
    <scope>NUCLEOTIDE SEQUENCE [LARGE SCALE GENOMIC DNA]</scope>
    <source>
        <strain evidence="3 4">3729k</strain>
    </source>
</reference>
<keyword evidence="1" id="KW-0732">Signal</keyword>
<comment type="caution">
    <text evidence="3">The sequence shown here is derived from an EMBL/GenBank/DDBJ whole genome shotgun (WGS) entry which is preliminary data.</text>
</comment>
<feature type="domain" description="Dienelactone hydrolase" evidence="2">
    <location>
        <begin position="35"/>
        <end position="254"/>
    </location>
</feature>
<evidence type="ECO:0000256" key="1">
    <source>
        <dbReference type="SAM" id="SignalP"/>
    </source>
</evidence>
<dbReference type="Gene3D" id="3.40.50.1820">
    <property type="entry name" value="alpha/beta hydrolase"/>
    <property type="match status" value="1"/>
</dbReference>
<dbReference type="Proteomes" id="UP000322165">
    <property type="component" value="Unassembled WGS sequence"/>
</dbReference>
<dbReference type="InterPro" id="IPR050261">
    <property type="entry name" value="FrsA_esterase"/>
</dbReference>
<dbReference type="PANTHER" id="PTHR22946:SF4">
    <property type="entry name" value="ESTERASE FRSA"/>
    <property type="match status" value="1"/>
</dbReference>
<dbReference type="InterPro" id="IPR029058">
    <property type="entry name" value="AB_hydrolase_fold"/>
</dbReference>
<dbReference type="SUPFAM" id="SSF53474">
    <property type="entry name" value="alpha/beta-Hydrolases"/>
    <property type="match status" value="1"/>
</dbReference>
<keyword evidence="4" id="KW-1185">Reference proteome</keyword>
<name>A0A5B2ZAY2_9GAMM</name>
<dbReference type="PANTHER" id="PTHR22946">
    <property type="entry name" value="DIENELACTONE HYDROLASE DOMAIN-CONTAINING PROTEIN-RELATED"/>
    <property type="match status" value="1"/>
</dbReference>
<dbReference type="GO" id="GO:0016787">
    <property type="term" value="F:hydrolase activity"/>
    <property type="evidence" value="ECO:0007669"/>
    <property type="project" value="UniProtKB-KW"/>
</dbReference>
<organism evidence="3 4">
    <name type="scientific">Arenimonas fontis</name>
    <dbReference type="NCBI Taxonomy" id="2608255"/>
    <lineage>
        <taxon>Bacteria</taxon>
        <taxon>Pseudomonadati</taxon>
        <taxon>Pseudomonadota</taxon>
        <taxon>Gammaproteobacteria</taxon>
        <taxon>Lysobacterales</taxon>
        <taxon>Lysobacteraceae</taxon>
        <taxon>Arenimonas</taxon>
    </lineage>
</organism>
<sequence>MRTLLALALAAITLPAFARPVTEPVTWNHGGTEFAGYLVYDDEGEARRPGLLMVPNWMGVGEEALERARRVAGKDYVVLVADMYGKDVRPANTSEARAAVGAVYADIDTLRGRAGAALEALRAAADRAPVDPQRLAAFGFCFGGGVVLELARAGADIAAAVSFHGGLATPKPAQAGDIEASLLVLNGAEDANVPAEQVAGFQDEMRAAGADWVFVNFGKAVHCFAEPSANRPPNCLYDETASRRAYAYLDLFLKEKL</sequence>
<feature type="signal peptide" evidence="1">
    <location>
        <begin position="1"/>
        <end position="18"/>
    </location>
</feature>
<evidence type="ECO:0000313" key="4">
    <source>
        <dbReference type="Proteomes" id="UP000322165"/>
    </source>
</evidence>
<proteinExistence type="predicted"/>
<dbReference type="RefSeq" id="WP_149860032.1">
    <property type="nucleotide sequence ID" value="NZ_VUOD01000003.1"/>
</dbReference>
<reference evidence="3 4" key="1">
    <citation type="submission" date="2019-09" db="EMBL/GenBank/DDBJ databases">
        <title>Arenimonas chukotkensis sp. nov., a bacterium isolated from Chukotka hot spring, Arctic region, Russia.</title>
        <authorList>
            <person name="Zayulina K.S."/>
            <person name="Prokofeva M.I."/>
            <person name="Elcheninov A.G."/>
            <person name="Novikov A."/>
            <person name="Kochetkova T.V."/>
            <person name="Kublanov I.V."/>
        </authorList>
    </citation>
    <scope>NUCLEOTIDE SEQUENCE [LARGE SCALE GENOMIC DNA]</scope>
    <source>
        <strain evidence="3 4">3729k</strain>
    </source>
</reference>
<keyword evidence="3" id="KW-0378">Hydrolase</keyword>
<dbReference type="Pfam" id="PF01738">
    <property type="entry name" value="DLH"/>
    <property type="match status" value="1"/>
</dbReference>
<gene>
    <name evidence="3" type="ORF">F0415_04625</name>
</gene>
<accession>A0A5B2ZAY2</accession>
<dbReference type="InterPro" id="IPR002925">
    <property type="entry name" value="Dienelactn_hydro"/>
</dbReference>
<dbReference type="EMBL" id="VUOD01000003">
    <property type="protein sequence ID" value="KAA2285209.1"/>
    <property type="molecule type" value="Genomic_DNA"/>
</dbReference>
<evidence type="ECO:0000259" key="2">
    <source>
        <dbReference type="Pfam" id="PF01738"/>
    </source>
</evidence>
<evidence type="ECO:0000313" key="3">
    <source>
        <dbReference type="EMBL" id="KAA2285209.1"/>
    </source>
</evidence>
<feature type="chain" id="PRO_5023022536" evidence="1">
    <location>
        <begin position="19"/>
        <end position="257"/>
    </location>
</feature>
<dbReference type="AlphaFoldDB" id="A0A5B2ZAY2"/>
<protein>
    <submittedName>
        <fullName evidence="3">Dienelactone hydrolase family protein</fullName>
    </submittedName>
</protein>